<feature type="transmembrane region" description="Helical" evidence="8">
    <location>
        <begin position="248"/>
        <end position="270"/>
    </location>
</feature>
<dbReference type="STRING" id="146817.SAMN04488502_102331"/>
<dbReference type="AlphaFoldDB" id="A0A1G9QWL6"/>
<comment type="similarity">
    <text evidence="2">Belongs to the binding-protein-dependent transport system permease family. FecCD subfamily.</text>
</comment>
<dbReference type="InterPro" id="IPR037294">
    <property type="entry name" value="ABC_BtuC-like"/>
</dbReference>
<proteinExistence type="inferred from homology"/>
<organism evidence="9 10">
    <name type="scientific">Dendrosporobacter quercicolus</name>
    <dbReference type="NCBI Taxonomy" id="146817"/>
    <lineage>
        <taxon>Bacteria</taxon>
        <taxon>Bacillati</taxon>
        <taxon>Bacillota</taxon>
        <taxon>Negativicutes</taxon>
        <taxon>Selenomonadales</taxon>
        <taxon>Sporomusaceae</taxon>
        <taxon>Dendrosporobacter</taxon>
    </lineage>
</organism>
<dbReference type="PANTHER" id="PTHR30472">
    <property type="entry name" value="FERRIC ENTEROBACTIN TRANSPORT SYSTEM PERMEASE PROTEIN"/>
    <property type="match status" value="1"/>
</dbReference>
<name>A0A1G9QWL6_9FIRM</name>
<evidence type="ECO:0000256" key="8">
    <source>
        <dbReference type="SAM" id="Phobius"/>
    </source>
</evidence>
<evidence type="ECO:0000313" key="10">
    <source>
        <dbReference type="Proteomes" id="UP000214880"/>
    </source>
</evidence>
<comment type="subcellular location">
    <subcellularLocation>
        <location evidence="1">Cell membrane</location>
        <topology evidence="1">Multi-pass membrane protein</topology>
    </subcellularLocation>
</comment>
<evidence type="ECO:0000256" key="6">
    <source>
        <dbReference type="ARBA" id="ARBA00022989"/>
    </source>
</evidence>
<keyword evidence="4" id="KW-1003">Cell membrane</keyword>
<dbReference type="GO" id="GO:0033214">
    <property type="term" value="P:siderophore-iron import into cell"/>
    <property type="evidence" value="ECO:0007669"/>
    <property type="project" value="TreeGrafter"/>
</dbReference>
<feature type="transmembrane region" description="Helical" evidence="8">
    <location>
        <begin position="364"/>
        <end position="382"/>
    </location>
</feature>
<evidence type="ECO:0000313" key="9">
    <source>
        <dbReference type="EMBL" id="SDM15271.1"/>
    </source>
</evidence>
<feature type="transmembrane region" description="Helical" evidence="8">
    <location>
        <begin position="118"/>
        <end position="140"/>
    </location>
</feature>
<dbReference type="FunFam" id="1.10.3470.10:FF:000001">
    <property type="entry name" value="Vitamin B12 ABC transporter permease BtuC"/>
    <property type="match status" value="1"/>
</dbReference>
<evidence type="ECO:0000256" key="4">
    <source>
        <dbReference type="ARBA" id="ARBA00022475"/>
    </source>
</evidence>
<keyword evidence="3" id="KW-0813">Transport</keyword>
<dbReference type="Gene3D" id="1.10.3470.10">
    <property type="entry name" value="ABC transporter involved in vitamin B12 uptake, BtuC"/>
    <property type="match status" value="1"/>
</dbReference>
<feature type="transmembrane region" description="Helical" evidence="8">
    <location>
        <begin position="205"/>
        <end position="227"/>
    </location>
</feature>
<sequence length="390" mass="40802">MGKIAGANVSRGTLLSFGVFYLHNIYSDIGMCGELIQTGVRRLITRTGRQISRAALFSGMALLLAIAVLVSLAWGQVHVPVAAMLGVLGQQLGLPGGQQMVLTPEQTAVIWHIRLPRILVGLLVGAGLGVSGAVMQGVFGNSLADPGIIGVSSGAAFGAVIAIALGIGANGIYYLPLFALLGSLLALSITVGLALQKGKIPVTTLLLSGVAVSMLFGALTSGILTFINEYRLREFLFWMVGGLDYRRWEHVFLAAGPILGGIAILCFLARQLNVLVLGEQEARAVGLPVLALRLLLLFVSAVTTATAVCVSGIIAFIGLVIPHMLRLVIGPEHRILLPACALCGGLFLLVCDTLGRLLIPPTEIGAGIITSLLGAPYFLYLLRRSQRGAG</sequence>
<dbReference type="SUPFAM" id="SSF81345">
    <property type="entry name" value="ABC transporter involved in vitamin B12 uptake, BtuC"/>
    <property type="match status" value="1"/>
</dbReference>
<feature type="transmembrane region" description="Helical" evidence="8">
    <location>
        <begin position="172"/>
        <end position="193"/>
    </location>
</feature>
<dbReference type="GO" id="GO:0022857">
    <property type="term" value="F:transmembrane transporter activity"/>
    <property type="evidence" value="ECO:0007669"/>
    <property type="project" value="InterPro"/>
</dbReference>
<dbReference type="GO" id="GO:0005886">
    <property type="term" value="C:plasma membrane"/>
    <property type="evidence" value="ECO:0007669"/>
    <property type="project" value="UniProtKB-SubCell"/>
</dbReference>
<dbReference type="CDD" id="cd06550">
    <property type="entry name" value="TM_ABC_iron-siderophores_like"/>
    <property type="match status" value="1"/>
</dbReference>
<feature type="transmembrane region" description="Helical" evidence="8">
    <location>
        <begin position="51"/>
        <end position="73"/>
    </location>
</feature>
<keyword evidence="5 8" id="KW-0812">Transmembrane</keyword>
<keyword evidence="10" id="KW-1185">Reference proteome</keyword>
<accession>A0A1G9QWL6</accession>
<evidence type="ECO:0000256" key="7">
    <source>
        <dbReference type="ARBA" id="ARBA00023136"/>
    </source>
</evidence>
<dbReference type="PANTHER" id="PTHR30472:SF25">
    <property type="entry name" value="ABC TRANSPORTER PERMEASE PROTEIN MJ0876-RELATED"/>
    <property type="match status" value="1"/>
</dbReference>
<evidence type="ECO:0000256" key="2">
    <source>
        <dbReference type="ARBA" id="ARBA00007935"/>
    </source>
</evidence>
<dbReference type="Pfam" id="PF01032">
    <property type="entry name" value="FecCD"/>
    <property type="match status" value="1"/>
</dbReference>
<evidence type="ECO:0000256" key="1">
    <source>
        <dbReference type="ARBA" id="ARBA00004651"/>
    </source>
</evidence>
<gene>
    <name evidence="9" type="ORF">SAMN04488502_102331</name>
</gene>
<keyword evidence="6 8" id="KW-1133">Transmembrane helix</keyword>
<dbReference type="EMBL" id="FNHB01000002">
    <property type="protein sequence ID" value="SDM15271.1"/>
    <property type="molecule type" value="Genomic_DNA"/>
</dbReference>
<keyword evidence="7 8" id="KW-0472">Membrane</keyword>
<evidence type="ECO:0000256" key="3">
    <source>
        <dbReference type="ARBA" id="ARBA00022448"/>
    </source>
</evidence>
<reference evidence="9 10" key="1">
    <citation type="submission" date="2016-10" db="EMBL/GenBank/DDBJ databases">
        <authorList>
            <person name="de Groot N.N."/>
        </authorList>
    </citation>
    <scope>NUCLEOTIDE SEQUENCE [LARGE SCALE GENOMIC DNA]</scope>
    <source>
        <strain evidence="9 10">DSM 1736</strain>
    </source>
</reference>
<protein>
    <submittedName>
        <fullName evidence="9">Iron complex transport system permease protein</fullName>
    </submittedName>
</protein>
<evidence type="ECO:0000256" key="5">
    <source>
        <dbReference type="ARBA" id="ARBA00022692"/>
    </source>
</evidence>
<dbReference type="InterPro" id="IPR000522">
    <property type="entry name" value="ABC_transptr_permease_BtuC"/>
</dbReference>
<feature type="transmembrane region" description="Helical" evidence="8">
    <location>
        <begin position="290"/>
        <end position="323"/>
    </location>
</feature>
<dbReference type="Proteomes" id="UP000214880">
    <property type="component" value="Unassembled WGS sequence"/>
</dbReference>
<feature type="transmembrane region" description="Helical" evidence="8">
    <location>
        <begin position="146"/>
        <end position="165"/>
    </location>
</feature>
<feature type="transmembrane region" description="Helical" evidence="8">
    <location>
        <begin position="335"/>
        <end position="358"/>
    </location>
</feature>